<keyword evidence="7" id="KW-1185">Reference proteome</keyword>
<evidence type="ECO:0000256" key="5">
    <source>
        <dbReference type="SAM" id="MobiDB-lite"/>
    </source>
</evidence>
<dbReference type="InterPro" id="IPR051209">
    <property type="entry name" value="FAD-bind_Monooxygenase_sf"/>
</dbReference>
<keyword evidence="4" id="KW-0560">Oxidoreductase</keyword>
<dbReference type="Proteomes" id="UP000669179">
    <property type="component" value="Unassembled WGS sequence"/>
</dbReference>
<feature type="compositionally biased region" description="Low complexity" evidence="5">
    <location>
        <begin position="1"/>
        <end position="24"/>
    </location>
</feature>
<accession>A0A939PRN3</accession>
<dbReference type="AlphaFoldDB" id="A0A939PRN3"/>
<proteinExistence type="inferred from homology"/>
<comment type="caution">
    <text evidence="6">The sequence shown here is derived from an EMBL/GenBank/DDBJ whole genome shotgun (WGS) entry which is preliminary data.</text>
</comment>
<gene>
    <name evidence="6" type="ORF">J4573_42760</name>
</gene>
<keyword evidence="3" id="KW-0274">FAD</keyword>
<dbReference type="GO" id="GO:0004499">
    <property type="term" value="F:N,N-dimethylaniline monooxygenase activity"/>
    <property type="evidence" value="ECO:0007669"/>
    <property type="project" value="InterPro"/>
</dbReference>
<dbReference type="GO" id="GO:0050661">
    <property type="term" value="F:NADP binding"/>
    <property type="evidence" value="ECO:0007669"/>
    <property type="project" value="InterPro"/>
</dbReference>
<name>A0A939PRN3_9ACTN</name>
<feature type="region of interest" description="Disordered" evidence="5">
    <location>
        <begin position="1"/>
        <end position="30"/>
    </location>
</feature>
<comment type="similarity">
    <text evidence="1">Belongs to the FAD-binding monooxygenase family.</text>
</comment>
<keyword evidence="2" id="KW-0285">Flavoprotein</keyword>
<dbReference type="Gene3D" id="3.50.50.60">
    <property type="entry name" value="FAD/NAD(P)-binding domain"/>
    <property type="match status" value="3"/>
</dbReference>
<evidence type="ECO:0000256" key="2">
    <source>
        <dbReference type="ARBA" id="ARBA00022630"/>
    </source>
</evidence>
<evidence type="ECO:0000256" key="4">
    <source>
        <dbReference type="ARBA" id="ARBA00023002"/>
    </source>
</evidence>
<dbReference type="RefSeq" id="WP_208261907.1">
    <property type="nucleotide sequence ID" value="NZ_JAGEOJ010000023.1"/>
</dbReference>
<dbReference type="SUPFAM" id="SSF51905">
    <property type="entry name" value="FAD/NAD(P)-binding domain"/>
    <property type="match status" value="2"/>
</dbReference>
<dbReference type="InterPro" id="IPR020946">
    <property type="entry name" value="Flavin_mOase-like"/>
</dbReference>
<organism evidence="6 7">
    <name type="scientific">Actinomadura barringtoniae</name>
    <dbReference type="NCBI Taxonomy" id="1427535"/>
    <lineage>
        <taxon>Bacteria</taxon>
        <taxon>Bacillati</taxon>
        <taxon>Actinomycetota</taxon>
        <taxon>Actinomycetes</taxon>
        <taxon>Streptosporangiales</taxon>
        <taxon>Thermomonosporaceae</taxon>
        <taxon>Actinomadura</taxon>
    </lineage>
</organism>
<dbReference type="EMBL" id="JAGEOJ010000023">
    <property type="protein sequence ID" value="MBO2453874.1"/>
    <property type="molecule type" value="Genomic_DNA"/>
</dbReference>
<evidence type="ECO:0000256" key="3">
    <source>
        <dbReference type="ARBA" id="ARBA00022827"/>
    </source>
</evidence>
<dbReference type="PANTHER" id="PTHR42877">
    <property type="entry name" value="L-ORNITHINE N(5)-MONOOXYGENASE-RELATED"/>
    <property type="match status" value="1"/>
</dbReference>
<evidence type="ECO:0000313" key="7">
    <source>
        <dbReference type="Proteomes" id="UP000669179"/>
    </source>
</evidence>
<evidence type="ECO:0000256" key="1">
    <source>
        <dbReference type="ARBA" id="ARBA00010139"/>
    </source>
</evidence>
<dbReference type="InterPro" id="IPR036188">
    <property type="entry name" value="FAD/NAD-bd_sf"/>
</dbReference>
<dbReference type="GO" id="GO:0050660">
    <property type="term" value="F:flavin adenine dinucleotide binding"/>
    <property type="evidence" value="ECO:0007669"/>
    <property type="project" value="InterPro"/>
</dbReference>
<reference evidence="6" key="1">
    <citation type="submission" date="2021-03" db="EMBL/GenBank/DDBJ databases">
        <authorList>
            <person name="Kanchanasin P."/>
            <person name="Saeng-In P."/>
            <person name="Phongsopitanun W."/>
            <person name="Yuki M."/>
            <person name="Kudo T."/>
            <person name="Ohkuma M."/>
            <person name="Tanasupawat S."/>
        </authorList>
    </citation>
    <scope>NUCLEOTIDE SEQUENCE</scope>
    <source>
        <strain evidence="6">GKU 128</strain>
    </source>
</reference>
<evidence type="ECO:0000313" key="6">
    <source>
        <dbReference type="EMBL" id="MBO2453874.1"/>
    </source>
</evidence>
<dbReference type="PRINTS" id="PR00419">
    <property type="entry name" value="ADXRDTASE"/>
</dbReference>
<sequence length="515" mass="57025">MGRRTSSGTSSGKPSGTSSRTSPGAAPREPSIAIVGSGFSGIGLAIGLKKAGFTDITIYEKAGGLGGVWRDNTYPGAACDAPSHLYSYSFEPKPDWTRRFAEQPEILSYLRHCADAYDLGPHFRFGTEVTQAEFQPAAGNWRLHTAAGERRDHDLLVTACGQLSNPAVPLIPGLEAFPGTVFHSARWDHDHDLRGKRVAVIGNGASAVQFVPLIAPDAADLTVFQMEAHWVSRKPDRVYPRWRKALNRRVPAVQKLSRLGIFLWFELLLNPALVTPRGRRALSAHIRALCSFTLRTVRDPALRRRLTPEYEPGCKRILTSSDYYEALNRPNVHVIDHPVTEVTPHGLRTADGEHFPADTVILATGFRSQDFVAPMRVIGLHGLELNAAWKDGARAYLGLAVNGFPNFFLMYGPNTNVGSGSIVHMLESQIAYIVQAARLLGRGNRSLDVRADVLDQFDSDAQRRLSTSVWNRGGCDSWYLDAERRNTNNWPGYMTGYRRRTRRLNPADYHVEESA</sequence>
<protein>
    <submittedName>
        <fullName evidence="6">NAD(P)/FAD-dependent oxidoreductase</fullName>
    </submittedName>
</protein>
<dbReference type="PANTHER" id="PTHR42877:SF4">
    <property type="entry name" value="FAD_NAD(P)-BINDING DOMAIN-CONTAINING PROTEIN-RELATED"/>
    <property type="match status" value="1"/>
</dbReference>
<dbReference type="Pfam" id="PF00743">
    <property type="entry name" value="FMO-like"/>
    <property type="match status" value="1"/>
</dbReference>